<comment type="caution">
    <text evidence="1">The sequence shown here is derived from an EMBL/GenBank/DDBJ whole genome shotgun (WGS) entry which is preliminary data.</text>
</comment>
<evidence type="ECO:0000313" key="2">
    <source>
        <dbReference type="Proteomes" id="UP001283361"/>
    </source>
</evidence>
<proteinExistence type="predicted"/>
<reference evidence="1" key="1">
    <citation type="journal article" date="2023" name="G3 (Bethesda)">
        <title>A reference genome for the long-term kleptoplast-retaining sea slug Elysia crispata morphotype clarki.</title>
        <authorList>
            <person name="Eastman K.E."/>
            <person name="Pendleton A.L."/>
            <person name="Shaikh M.A."/>
            <person name="Suttiyut T."/>
            <person name="Ogas R."/>
            <person name="Tomko P."/>
            <person name="Gavelis G."/>
            <person name="Widhalm J.R."/>
            <person name="Wisecaver J.H."/>
        </authorList>
    </citation>
    <scope>NUCLEOTIDE SEQUENCE</scope>
    <source>
        <strain evidence="1">ECLA1</strain>
    </source>
</reference>
<evidence type="ECO:0000313" key="1">
    <source>
        <dbReference type="EMBL" id="KAK3760218.1"/>
    </source>
</evidence>
<dbReference type="AlphaFoldDB" id="A0AAE0YZY5"/>
<protein>
    <submittedName>
        <fullName evidence="1">Uncharacterized protein</fullName>
    </submittedName>
</protein>
<accession>A0AAE0YZY5</accession>
<gene>
    <name evidence="1" type="ORF">RRG08_015257</name>
</gene>
<dbReference type="Proteomes" id="UP001283361">
    <property type="component" value="Unassembled WGS sequence"/>
</dbReference>
<sequence length="188" mass="20399">MFFEGAKPSTFPVGEGTSPRREIVEGGFAPQLQCGETTSFNQFFDKEKAKEALRASFKLRSGNGLRGDVQGVPAPEYGNHLSPDGTKSSLILSPGREKMPPLSGGEWEVSFISQSTFIPFFGLYRQAGRQPSAPFPTSSLAAFYRARFIASRSVCFSMSVLRFYDLLSGVWGDSKGSAAYADTSLTPP</sequence>
<keyword evidence="2" id="KW-1185">Reference proteome</keyword>
<dbReference type="EMBL" id="JAWDGP010005039">
    <property type="protein sequence ID" value="KAK3760218.1"/>
    <property type="molecule type" value="Genomic_DNA"/>
</dbReference>
<organism evidence="1 2">
    <name type="scientific">Elysia crispata</name>
    <name type="common">lettuce slug</name>
    <dbReference type="NCBI Taxonomy" id="231223"/>
    <lineage>
        <taxon>Eukaryota</taxon>
        <taxon>Metazoa</taxon>
        <taxon>Spiralia</taxon>
        <taxon>Lophotrochozoa</taxon>
        <taxon>Mollusca</taxon>
        <taxon>Gastropoda</taxon>
        <taxon>Heterobranchia</taxon>
        <taxon>Euthyneura</taxon>
        <taxon>Panpulmonata</taxon>
        <taxon>Sacoglossa</taxon>
        <taxon>Placobranchoidea</taxon>
        <taxon>Plakobranchidae</taxon>
        <taxon>Elysia</taxon>
    </lineage>
</organism>
<name>A0AAE0YZY5_9GAST</name>